<protein>
    <submittedName>
        <fullName evidence="2">Uncharacterized protein</fullName>
    </submittedName>
</protein>
<dbReference type="EMBL" id="JACHIA010000004">
    <property type="protein sequence ID" value="MBB6070338.1"/>
    <property type="molecule type" value="Genomic_DNA"/>
</dbReference>
<comment type="caution">
    <text evidence="2">The sequence shown here is derived from an EMBL/GenBank/DDBJ whole genome shotgun (WGS) entry which is preliminary data.</text>
</comment>
<evidence type="ECO:0000256" key="1">
    <source>
        <dbReference type="SAM" id="MobiDB-lite"/>
    </source>
</evidence>
<feature type="region of interest" description="Disordered" evidence="1">
    <location>
        <begin position="372"/>
        <end position="461"/>
    </location>
</feature>
<feature type="region of interest" description="Disordered" evidence="1">
    <location>
        <begin position="239"/>
        <end position="272"/>
    </location>
</feature>
<organism evidence="2 3">
    <name type="scientific">Longimicrobium terrae</name>
    <dbReference type="NCBI Taxonomy" id="1639882"/>
    <lineage>
        <taxon>Bacteria</taxon>
        <taxon>Pseudomonadati</taxon>
        <taxon>Gemmatimonadota</taxon>
        <taxon>Longimicrobiia</taxon>
        <taxon>Longimicrobiales</taxon>
        <taxon>Longimicrobiaceae</taxon>
        <taxon>Longimicrobium</taxon>
    </lineage>
</organism>
<name>A0A841GWD1_9BACT</name>
<accession>A0A841GWD1</accession>
<sequence length="461" mass="49427">MVGKRRFRIGGAGCGIRHSSTPCRVLQHRRLSGQLHAFRRGCGGRVRGDRHRRRERPWRLSRRGRPAKRGRRLQHHPGPRFPGGAPDHFPGGCFGPLTLPRDHHQRIPERAAAAVGPLRALEVQERGVALGDPAAEVRARVGERAGGEQCHQQPMRAETPEMRGGESLADVGGGEFRGPASGAAAAHGAERRVRKHGVEARRIQRQAQGVPAARAEAEPAEHLAAPRVGLVHLQVYPGGAQNRPREASRPGARLQHHADAMGGGHDGRDALRDGQRRGELRLLPRGLRQCPAVEPLALAFAQRGDPVRGGQVGQLGGQMPVRRAFQRVVYVVQRPAALGLVGGSEYVLAPAGGLRGGPERCPARGQGFRRGIQQASDGRRPETFPGVRRQGGWTRNRALPNGGGREDLELHGGSGAEWAARGTPAVRRGNARPVAKSAPPFSRIAPLPARESALGGEGGRC</sequence>
<feature type="region of interest" description="Disordered" evidence="1">
    <location>
        <begin position="179"/>
        <end position="199"/>
    </location>
</feature>
<evidence type="ECO:0000313" key="2">
    <source>
        <dbReference type="EMBL" id="MBB6070338.1"/>
    </source>
</evidence>
<feature type="region of interest" description="Disordered" evidence="1">
    <location>
        <begin position="143"/>
        <end position="166"/>
    </location>
</feature>
<keyword evidence="3" id="KW-1185">Reference proteome</keyword>
<proteinExistence type="predicted"/>
<feature type="compositionally biased region" description="Basic residues" evidence="1">
    <location>
        <begin position="48"/>
        <end position="78"/>
    </location>
</feature>
<gene>
    <name evidence="2" type="ORF">HNQ61_001957</name>
</gene>
<evidence type="ECO:0000313" key="3">
    <source>
        <dbReference type="Proteomes" id="UP000582837"/>
    </source>
</evidence>
<feature type="compositionally biased region" description="Basic and acidic residues" evidence="1">
    <location>
        <begin position="188"/>
        <end position="199"/>
    </location>
</feature>
<feature type="region of interest" description="Disordered" evidence="1">
    <location>
        <begin position="46"/>
        <end position="86"/>
    </location>
</feature>
<dbReference type="Proteomes" id="UP000582837">
    <property type="component" value="Unassembled WGS sequence"/>
</dbReference>
<reference evidence="2 3" key="1">
    <citation type="submission" date="2020-08" db="EMBL/GenBank/DDBJ databases">
        <title>Genomic Encyclopedia of Type Strains, Phase IV (KMG-IV): sequencing the most valuable type-strain genomes for metagenomic binning, comparative biology and taxonomic classification.</title>
        <authorList>
            <person name="Goeker M."/>
        </authorList>
    </citation>
    <scope>NUCLEOTIDE SEQUENCE [LARGE SCALE GENOMIC DNA]</scope>
    <source>
        <strain evidence="2 3">DSM 29007</strain>
    </source>
</reference>
<dbReference type="AlphaFoldDB" id="A0A841GWD1"/>